<accession>A0A397UB51</accession>
<gene>
    <name evidence="1" type="ORF">C2G38_2214289</name>
</gene>
<dbReference type="EMBL" id="QKWP01001648">
    <property type="protein sequence ID" value="RIB07482.1"/>
    <property type="molecule type" value="Genomic_DNA"/>
</dbReference>
<evidence type="ECO:0000313" key="2">
    <source>
        <dbReference type="Proteomes" id="UP000266673"/>
    </source>
</evidence>
<dbReference type="AlphaFoldDB" id="A0A397UB51"/>
<dbReference type="Proteomes" id="UP000266673">
    <property type="component" value="Unassembled WGS sequence"/>
</dbReference>
<proteinExistence type="predicted"/>
<comment type="caution">
    <text evidence="1">The sequence shown here is derived from an EMBL/GenBank/DDBJ whole genome shotgun (WGS) entry which is preliminary data.</text>
</comment>
<sequence length="174" mass="20059">MDKHGVSNCFTRSTNTTTGIFKLYHVPEALEKNDNTNLITKEDISIRKEKKRNKQERTIHYQKFAEATATGYVKEEVRDKDNLKESECKMLVKDENAAELNNISEAFIVDNCYYDKPNSDELYNSKSCSQNNTNAVKDKNVEFNLDPVKDKCAKIKNLKGLDNNYPNAQTWTFT</sequence>
<reference evidence="1 2" key="1">
    <citation type="submission" date="2018-06" db="EMBL/GenBank/DDBJ databases">
        <title>Comparative genomics reveals the genomic features of Rhizophagus irregularis, R. cerebriforme, R. diaphanum and Gigaspora rosea, and their symbiotic lifestyle signature.</title>
        <authorList>
            <person name="Morin E."/>
            <person name="San Clemente H."/>
            <person name="Chen E.C.H."/>
            <person name="De La Providencia I."/>
            <person name="Hainaut M."/>
            <person name="Kuo A."/>
            <person name="Kohler A."/>
            <person name="Murat C."/>
            <person name="Tang N."/>
            <person name="Roy S."/>
            <person name="Loubradou J."/>
            <person name="Henrissat B."/>
            <person name="Grigoriev I.V."/>
            <person name="Corradi N."/>
            <person name="Roux C."/>
            <person name="Martin F.M."/>
        </authorList>
    </citation>
    <scope>NUCLEOTIDE SEQUENCE [LARGE SCALE GENOMIC DNA]</scope>
    <source>
        <strain evidence="1 2">DAOM 194757</strain>
    </source>
</reference>
<organism evidence="1 2">
    <name type="scientific">Gigaspora rosea</name>
    <dbReference type="NCBI Taxonomy" id="44941"/>
    <lineage>
        <taxon>Eukaryota</taxon>
        <taxon>Fungi</taxon>
        <taxon>Fungi incertae sedis</taxon>
        <taxon>Mucoromycota</taxon>
        <taxon>Glomeromycotina</taxon>
        <taxon>Glomeromycetes</taxon>
        <taxon>Diversisporales</taxon>
        <taxon>Gigasporaceae</taxon>
        <taxon>Gigaspora</taxon>
    </lineage>
</organism>
<keyword evidence="2" id="KW-1185">Reference proteome</keyword>
<evidence type="ECO:0000313" key="1">
    <source>
        <dbReference type="EMBL" id="RIB07482.1"/>
    </source>
</evidence>
<name>A0A397UB51_9GLOM</name>
<protein>
    <submittedName>
        <fullName evidence="1">Uncharacterized protein</fullName>
    </submittedName>
</protein>